<dbReference type="AlphaFoldDB" id="A0A0K0D8M5"/>
<evidence type="ECO:0000256" key="1">
    <source>
        <dbReference type="ARBA" id="ARBA00023054"/>
    </source>
</evidence>
<dbReference type="Proteomes" id="UP000035642">
    <property type="component" value="Unassembled WGS sequence"/>
</dbReference>
<evidence type="ECO:0000313" key="3">
    <source>
        <dbReference type="Proteomes" id="UP000035642"/>
    </source>
</evidence>
<accession>A0A0K0D8M5</accession>
<protein>
    <submittedName>
        <fullName evidence="4">Myosin_tail_1 domain-containing protein</fullName>
    </submittedName>
</protein>
<dbReference type="InterPro" id="IPR002928">
    <property type="entry name" value="Myosin_tail"/>
</dbReference>
<reference evidence="4" key="2">
    <citation type="submission" date="2017-02" db="UniProtKB">
        <authorList>
            <consortium name="WormBaseParasite"/>
        </authorList>
    </citation>
    <scope>IDENTIFICATION</scope>
</reference>
<sequence>MQDTIDGLREMIETERIARNKAELAFGEAVAELEKLKGDLLYKVDEVSVLQDIMRFREDEIRDLKSALESISDVHENNFKEQKLNYSHQIEEFHEKVEQ</sequence>
<feature type="domain" description="Myosin tail" evidence="2">
    <location>
        <begin position="2"/>
        <end position="99"/>
    </location>
</feature>
<evidence type="ECO:0000313" key="4">
    <source>
        <dbReference type="WBParaSite" id="ACAC_0000642001-mRNA-1"/>
    </source>
</evidence>
<keyword evidence="1" id="KW-0175">Coiled coil</keyword>
<dbReference type="STRING" id="6313.A0A0K0D8M5"/>
<evidence type="ECO:0000259" key="2">
    <source>
        <dbReference type="Pfam" id="PF01576"/>
    </source>
</evidence>
<name>A0A0K0D8M5_ANGCA</name>
<dbReference type="WBParaSite" id="ACAC_0000642001-mRNA-1">
    <property type="protein sequence ID" value="ACAC_0000642001-mRNA-1"/>
    <property type="gene ID" value="ACAC_0000642001"/>
</dbReference>
<dbReference type="GO" id="GO:0016459">
    <property type="term" value="C:myosin complex"/>
    <property type="evidence" value="ECO:0007669"/>
    <property type="project" value="InterPro"/>
</dbReference>
<proteinExistence type="predicted"/>
<keyword evidence="3" id="KW-1185">Reference proteome</keyword>
<dbReference type="Pfam" id="PF01576">
    <property type="entry name" value="Myosin_tail_1"/>
    <property type="match status" value="1"/>
</dbReference>
<organism evidence="3 4">
    <name type="scientific">Angiostrongylus cantonensis</name>
    <name type="common">Rat lungworm</name>
    <dbReference type="NCBI Taxonomy" id="6313"/>
    <lineage>
        <taxon>Eukaryota</taxon>
        <taxon>Metazoa</taxon>
        <taxon>Ecdysozoa</taxon>
        <taxon>Nematoda</taxon>
        <taxon>Chromadorea</taxon>
        <taxon>Rhabditida</taxon>
        <taxon>Rhabditina</taxon>
        <taxon>Rhabditomorpha</taxon>
        <taxon>Strongyloidea</taxon>
        <taxon>Metastrongylidae</taxon>
        <taxon>Angiostrongylus</taxon>
    </lineage>
</organism>
<reference evidence="3" key="1">
    <citation type="submission" date="2012-09" db="EMBL/GenBank/DDBJ databases">
        <authorList>
            <person name="Martin A.A."/>
        </authorList>
    </citation>
    <scope>NUCLEOTIDE SEQUENCE</scope>
</reference>